<evidence type="ECO:0000256" key="1">
    <source>
        <dbReference type="ARBA" id="ARBA00022676"/>
    </source>
</evidence>
<keyword evidence="3" id="KW-0735">Signal-anchor</keyword>
<keyword evidence="5" id="KW-1185">Reference proteome</keyword>
<accession>A0AAN8JZU1</accession>
<evidence type="ECO:0000256" key="3">
    <source>
        <dbReference type="RuleBase" id="RU363129"/>
    </source>
</evidence>
<evidence type="ECO:0000313" key="5">
    <source>
        <dbReference type="Proteomes" id="UP001347796"/>
    </source>
</evidence>
<feature type="transmembrane region" description="Helical" evidence="3">
    <location>
        <begin position="7"/>
        <end position="24"/>
    </location>
</feature>
<dbReference type="EMBL" id="JAZGQO010000007">
    <property type="protein sequence ID" value="KAK6182108.1"/>
    <property type="molecule type" value="Genomic_DNA"/>
</dbReference>
<evidence type="ECO:0000256" key="2">
    <source>
        <dbReference type="ARBA" id="ARBA00022679"/>
    </source>
</evidence>
<keyword evidence="2 3" id="KW-0808">Transferase</keyword>
<dbReference type="EC" id="2.4.1.-" evidence="3"/>
<dbReference type="Pfam" id="PF01531">
    <property type="entry name" value="Glyco_transf_11"/>
    <property type="match status" value="1"/>
</dbReference>
<comment type="subcellular location">
    <subcellularLocation>
        <location evidence="3">Golgi apparatus</location>
        <location evidence="3">Golgi stack membrane</location>
        <topology evidence="3">Single-pass type II membrane protein</topology>
    </subcellularLocation>
</comment>
<dbReference type="CDD" id="cd11301">
    <property type="entry name" value="Fut1_Fut2_like"/>
    <property type="match status" value="1"/>
</dbReference>
<dbReference type="GO" id="GO:0008107">
    <property type="term" value="F:galactoside 2-alpha-L-fucosyltransferase activity"/>
    <property type="evidence" value="ECO:0007669"/>
    <property type="project" value="InterPro"/>
</dbReference>
<dbReference type="Proteomes" id="UP001347796">
    <property type="component" value="Unassembled WGS sequence"/>
</dbReference>
<dbReference type="GO" id="GO:0032580">
    <property type="term" value="C:Golgi cisterna membrane"/>
    <property type="evidence" value="ECO:0007669"/>
    <property type="project" value="UniProtKB-SubCell"/>
</dbReference>
<protein>
    <recommendedName>
        <fullName evidence="3">L-Fucosyltransferase</fullName>
        <ecNumber evidence="3">2.4.1.-</ecNumber>
    </recommendedName>
</protein>
<keyword evidence="1 3" id="KW-0328">Glycosyltransferase</keyword>
<dbReference type="GO" id="GO:0005975">
    <property type="term" value="P:carbohydrate metabolic process"/>
    <property type="evidence" value="ECO:0007669"/>
    <property type="project" value="InterPro"/>
</dbReference>
<keyword evidence="3" id="KW-1133">Transmembrane helix</keyword>
<dbReference type="PANTHER" id="PTHR11927">
    <property type="entry name" value="GALACTOSIDE 2-L-FUCOSYLTRANSFERASE"/>
    <property type="match status" value="1"/>
</dbReference>
<comment type="similarity">
    <text evidence="3">Belongs to the glycosyltransferase 11 family.</text>
</comment>
<comment type="caution">
    <text evidence="4">The sequence shown here is derived from an EMBL/GenBank/DDBJ whole genome shotgun (WGS) entry which is preliminary data.</text>
</comment>
<organism evidence="4 5">
    <name type="scientific">Patella caerulea</name>
    <name type="common">Rayed Mediterranean limpet</name>
    <dbReference type="NCBI Taxonomy" id="87958"/>
    <lineage>
        <taxon>Eukaryota</taxon>
        <taxon>Metazoa</taxon>
        <taxon>Spiralia</taxon>
        <taxon>Lophotrochozoa</taxon>
        <taxon>Mollusca</taxon>
        <taxon>Gastropoda</taxon>
        <taxon>Patellogastropoda</taxon>
        <taxon>Patelloidea</taxon>
        <taxon>Patellidae</taxon>
        <taxon>Patella</taxon>
    </lineage>
</organism>
<gene>
    <name evidence="4" type="ORF">SNE40_009867</name>
</gene>
<dbReference type="AlphaFoldDB" id="A0AAN8JZU1"/>
<dbReference type="InterPro" id="IPR002516">
    <property type="entry name" value="Glyco_trans_11"/>
</dbReference>
<keyword evidence="3" id="KW-0325">Glycoprotein</keyword>
<evidence type="ECO:0000313" key="4">
    <source>
        <dbReference type="EMBL" id="KAK6182108.1"/>
    </source>
</evidence>
<keyword evidence="3" id="KW-0472">Membrane</keyword>
<reference evidence="4 5" key="1">
    <citation type="submission" date="2024-01" db="EMBL/GenBank/DDBJ databases">
        <title>The genome of the rayed Mediterranean limpet Patella caerulea (Linnaeus, 1758).</title>
        <authorList>
            <person name="Anh-Thu Weber A."/>
            <person name="Halstead-Nussloch G."/>
        </authorList>
    </citation>
    <scope>NUCLEOTIDE SEQUENCE [LARGE SCALE GENOMIC DNA]</scope>
    <source>
        <strain evidence="4">AATW-2023a</strain>
        <tissue evidence="4">Whole specimen</tissue>
    </source>
</reference>
<sequence length="334" mass="38774">MFIRKQQVFLLLTFTVCVGVIIVINTQHMNLIFQTEVHQRGFIRYVNNSIKTSYMPNKIHYVCAGTTGRLGNQLYVFASSYGIAKRSGMKLVVGLNPDTLSQTFQIEGAFETDWGLCEASKFINANKCCQVANQVYKVRLNSTVHIFGYLQSYKYFTEYNEEIRKYLTFKDPILRTAKTKLNTLLTKKYGKNYRNRTLIGIHIRRGDYLRKGKQQFGYKVPSEDYFYKAQQYMEKRYKNITYLACSNDIIWTKNTFRGQRDVIVVPTGSAAVDLALLSLLHHMIMSVGTYGFWAAWFINGTTVYYKNFTLPNSDFAREFDKDKLDAIPPHWIGF</sequence>
<keyword evidence="3" id="KW-0812">Transmembrane</keyword>
<proteinExistence type="inferred from homology"/>
<comment type="pathway">
    <text evidence="3">Protein modification; protein glycosylation.</text>
</comment>
<name>A0AAN8JZU1_PATCE</name>
<keyword evidence="3" id="KW-0333">Golgi apparatus</keyword>
<dbReference type="PANTHER" id="PTHR11927:SF9">
    <property type="entry name" value="L-FUCOSYLTRANSFERASE"/>
    <property type="match status" value="1"/>
</dbReference>